<evidence type="ECO:0000313" key="7">
    <source>
        <dbReference type="EMBL" id="GAA2050448.1"/>
    </source>
</evidence>
<protein>
    <submittedName>
        <fullName evidence="7">Glycoside hydrolase family 3 C-terminal domain-containing protein</fullName>
    </submittedName>
</protein>
<proteinExistence type="inferred from homology"/>
<gene>
    <name evidence="7" type="ORF">GCM10009839_66130</name>
</gene>
<dbReference type="InterPro" id="IPR008964">
    <property type="entry name" value="Invasin/intimin_cell_adhesion"/>
</dbReference>
<keyword evidence="3 7" id="KW-0378">Hydrolase</keyword>
<evidence type="ECO:0000256" key="1">
    <source>
        <dbReference type="ARBA" id="ARBA00005336"/>
    </source>
</evidence>
<dbReference type="InterPro" id="IPR036962">
    <property type="entry name" value="Glyco_hydro_3_N_sf"/>
</dbReference>
<dbReference type="InterPro" id="IPR044993">
    <property type="entry name" value="BXL"/>
</dbReference>
<accession>A0ABN2V4U3</accession>
<dbReference type="InterPro" id="IPR013783">
    <property type="entry name" value="Ig-like_fold"/>
</dbReference>
<dbReference type="GO" id="GO:0016787">
    <property type="term" value="F:hydrolase activity"/>
    <property type="evidence" value="ECO:0007669"/>
    <property type="project" value="UniProtKB-KW"/>
</dbReference>
<comment type="similarity">
    <text evidence="1">Belongs to the glycosyl hydrolase 3 family.</text>
</comment>
<dbReference type="Pfam" id="PF02368">
    <property type="entry name" value="Big_2"/>
    <property type="match status" value="1"/>
</dbReference>
<dbReference type="SUPFAM" id="SSF49373">
    <property type="entry name" value="Invasin/intimin cell-adhesion fragments"/>
    <property type="match status" value="1"/>
</dbReference>
<feature type="signal peptide" evidence="4">
    <location>
        <begin position="1"/>
        <end position="32"/>
    </location>
</feature>
<name>A0ABN2V4U3_9ACTN</name>
<dbReference type="InterPro" id="IPR026891">
    <property type="entry name" value="Fn3-like"/>
</dbReference>
<dbReference type="Gene3D" id="3.40.50.1700">
    <property type="entry name" value="Glycoside hydrolase family 3 C-terminal domain"/>
    <property type="match status" value="1"/>
</dbReference>
<evidence type="ECO:0000259" key="5">
    <source>
        <dbReference type="SMART" id="SM00635"/>
    </source>
</evidence>
<keyword evidence="2 4" id="KW-0732">Signal</keyword>
<dbReference type="SMART" id="SM00635">
    <property type="entry name" value="BID_2"/>
    <property type="match status" value="1"/>
</dbReference>
<reference evidence="7 8" key="1">
    <citation type="journal article" date="2019" name="Int. J. Syst. Evol. Microbiol.">
        <title>The Global Catalogue of Microorganisms (GCM) 10K type strain sequencing project: providing services to taxonomists for standard genome sequencing and annotation.</title>
        <authorList>
            <consortium name="The Broad Institute Genomics Platform"/>
            <consortium name="The Broad Institute Genome Sequencing Center for Infectious Disease"/>
            <person name="Wu L."/>
            <person name="Ma J."/>
        </authorList>
    </citation>
    <scope>NUCLEOTIDE SEQUENCE [LARGE SCALE GENOMIC DNA]</scope>
    <source>
        <strain evidence="7 8">JCM 16014</strain>
    </source>
</reference>
<evidence type="ECO:0000256" key="4">
    <source>
        <dbReference type="SAM" id="SignalP"/>
    </source>
</evidence>
<dbReference type="PANTHER" id="PTHR42721:SF3">
    <property type="entry name" value="BETA-D-XYLOSIDASE 5-RELATED"/>
    <property type="match status" value="1"/>
</dbReference>
<dbReference type="SUPFAM" id="SSF52279">
    <property type="entry name" value="Beta-D-glucan exohydrolase, C-terminal domain"/>
    <property type="match status" value="1"/>
</dbReference>
<dbReference type="InterPro" id="IPR001764">
    <property type="entry name" value="Glyco_hydro_3_N"/>
</dbReference>
<dbReference type="InterPro" id="IPR003343">
    <property type="entry name" value="Big_2"/>
</dbReference>
<dbReference type="Pfam" id="PF01915">
    <property type="entry name" value="Glyco_hydro_3_C"/>
    <property type="match status" value="1"/>
</dbReference>
<dbReference type="InterPro" id="IPR036881">
    <property type="entry name" value="Glyco_hydro_3_C_sf"/>
</dbReference>
<dbReference type="SUPFAM" id="SSF51445">
    <property type="entry name" value="(Trans)glycosidases"/>
    <property type="match status" value="1"/>
</dbReference>
<keyword evidence="8" id="KW-1185">Reference proteome</keyword>
<dbReference type="Gene3D" id="2.60.40.1080">
    <property type="match status" value="1"/>
</dbReference>
<sequence length="1525" mass="155395">MHQHRRTKRPGLRRTVHATATLALGLGIVVSAAPASSAGAGLPAGFGAGPGPAANAAQKKTPVPIYLDTHYSPQARAADLVSRMTLPEKVEQLSTNSGPAIPRLGVQQYTYWSEGQHGVNTLGANQVNNGNGGAVRSTSFPTNFASTMSWDPDLIYQETTAISDEARGFLDKSLFGVNQNNLGPSAADYGSLTFWAPTVNMDRDPRWGRTDEAFGEDPYLVSQMAGAFVNGYEGNTPTGQSKTGYLKVAATAKHYALNNVEQDRTGVTSNVSDTELHDYYTKQFASLIENAHVSGLMTSYNAINGTPSVADTYTTNQLAQRQYGFNGYITSDCGAIGTAYQSFPSGHNWAPPGWTTDGKSSTGTWTDTATGTTVPAQAGGQAYALRAGTDLNCAGGENTYADITAAINAGILSEGVIDNALVNIFTVRMQTGEFDPAGSNPYTQITKAQIQSPAHQALATKIADNSLVLLKNQPAAGAAKPLLPLSAATTNKIVVVGDMANTVTLGNYSSDPSLKVSAVQGITAAVQKANPGATVAFDACGTSTTASAPASCSPQTLADVAAADAVIVFVGTNQQIADEGKDRTTIAMPGNYDSLISQIAAVGNPRTVLAIQSGGPVRIADVQNDFASIVFSGFNGESQGTALADVIFGAQNPAGHLNFTWYADDSQLPAMSNYGLTPAETGGLGRTYMYFTGAPTYPFGYGLSYSTFAFSDVRADHRSVDANGSQTVTVTVTNTGTTAGSTVAQLYASPKFTVTGATFPKEQLVGFAKSKVLNPGQSQRLTITAQIPDLGIWNPTTMKSVVYDGTYAFQVGADSSDLRGSADVTVTGALATRVRSVTVQPDQVAFQVGQTLDLTGKNPWIADDTTGVGSVPQDRNLAVTADNIVEAAAVDGSFADLSKARVSYRSSNPDVATVTSKGLVTAVGTGAADITVTVDGVSGSTPIVVGHAVSISAPALAQPGQTSTVTTTFTNTGTGNSGAVNNVAMNLDLPSGWTATATSPSSFARVAAGQKVTTTWAVAVPAGAGGTYTVNADATVDGRHDSTGYSQLAVPYTSLSAAFNNKATTNDSNRGGADLDGAGASFSAQALASVGVTPGAPLVHNGLTFTWPDRQVGQEDNVVAAGQTIDLSGSGSTLGLLGTSTWGASSGSGVITYTDGSTQPYTIGFGDWANGTPPAGGDVAIRSPYGNQPGNRTGWAATIDYYPVALDPAKTVQSITLPSGSAQPHGGIPALHIFALSIKSDQLSVAAPPALEPGSSGTVTTTLANTSSAALSTVALALTLPAGWTATNSTPNTFATVAPGATVSTTWSVAVPASQQPGSQVIGVTESVGGAQAGISGTQTTVAYPSLSAGFNNVSITDDADHTPGNIDGGENSFSAQALAAAGLTPGSQFTFDGLVFTWPSAAAGTADNVQADGRSFSVTGTGTTLGFLGAAANGQSSGTATITYTDGTTQQFTLGFGDWASTSPFPGSQVAVTSAYGNTASGTSPWKASVFYDSVALEAGKTIQSVTLPAGSSAPLHVFAAAIG</sequence>
<dbReference type="InterPro" id="IPR018905">
    <property type="entry name" value="A-galactase_NEW3"/>
</dbReference>
<dbReference type="InterPro" id="IPR002772">
    <property type="entry name" value="Glyco_hydro_3_C"/>
</dbReference>
<dbReference type="RefSeq" id="WP_344669622.1">
    <property type="nucleotide sequence ID" value="NZ_BAAAQN010000049.1"/>
</dbReference>
<feature type="domain" description="Fibronectin type III-like" evidence="6">
    <location>
        <begin position="742"/>
        <end position="815"/>
    </location>
</feature>
<dbReference type="InterPro" id="IPR017853">
    <property type="entry name" value="GH"/>
</dbReference>
<feature type="chain" id="PRO_5045903995" evidence="4">
    <location>
        <begin position="33"/>
        <end position="1525"/>
    </location>
</feature>
<evidence type="ECO:0000313" key="8">
    <source>
        <dbReference type="Proteomes" id="UP001500751"/>
    </source>
</evidence>
<feature type="domain" description="BIG2" evidence="5">
    <location>
        <begin position="864"/>
        <end position="944"/>
    </location>
</feature>
<evidence type="ECO:0000259" key="6">
    <source>
        <dbReference type="SMART" id="SM01217"/>
    </source>
</evidence>
<dbReference type="Pfam" id="PF14310">
    <property type="entry name" value="Fn3-like"/>
    <property type="match status" value="1"/>
</dbReference>
<dbReference type="EMBL" id="BAAAQN010000049">
    <property type="protein sequence ID" value="GAA2050448.1"/>
    <property type="molecule type" value="Genomic_DNA"/>
</dbReference>
<dbReference type="Proteomes" id="UP001500751">
    <property type="component" value="Unassembled WGS sequence"/>
</dbReference>
<organism evidence="7 8">
    <name type="scientific">Catenulispora yoronensis</name>
    <dbReference type="NCBI Taxonomy" id="450799"/>
    <lineage>
        <taxon>Bacteria</taxon>
        <taxon>Bacillati</taxon>
        <taxon>Actinomycetota</taxon>
        <taxon>Actinomycetes</taxon>
        <taxon>Catenulisporales</taxon>
        <taxon>Catenulisporaceae</taxon>
        <taxon>Catenulispora</taxon>
    </lineage>
</organism>
<evidence type="ECO:0000256" key="3">
    <source>
        <dbReference type="ARBA" id="ARBA00022801"/>
    </source>
</evidence>
<dbReference type="Pfam" id="PF00933">
    <property type="entry name" value="Glyco_hydro_3"/>
    <property type="match status" value="1"/>
</dbReference>
<evidence type="ECO:0000256" key="2">
    <source>
        <dbReference type="ARBA" id="ARBA00022729"/>
    </source>
</evidence>
<dbReference type="Gene3D" id="3.20.20.300">
    <property type="entry name" value="Glycoside hydrolase, family 3, N-terminal domain"/>
    <property type="match status" value="1"/>
</dbReference>
<comment type="caution">
    <text evidence="7">The sequence shown here is derived from an EMBL/GenBank/DDBJ whole genome shotgun (WGS) entry which is preliminary data.</text>
</comment>
<dbReference type="Pfam" id="PF10633">
    <property type="entry name" value="NPCBM_assoc"/>
    <property type="match status" value="2"/>
</dbReference>
<dbReference type="PANTHER" id="PTHR42721">
    <property type="entry name" value="SUGAR HYDROLASE-RELATED"/>
    <property type="match status" value="1"/>
</dbReference>
<dbReference type="Gene3D" id="2.60.40.10">
    <property type="entry name" value="Immunoglobulins"/>
    <property type="match status" value="3"/>
</dbReference>
<dbReference type="SMART" id="SM01217">
    <property type="entry name" value="Fn3_like"/>
    <property type="match status" value="1"/>
</dbReference>